<dbReference type="PANTHER" id="PTHR32309">
    <property type="entry name" value="TYROSINE-PROTEIN KINASE"/>
    <property type="match status" value="1"/>
</dbReference>
<dbReference type="InterPro" id="IPR050445">
    <property type="entry name" value="Bact_polysacc_biosynth/exp"/>
</dbReference>
<dbReference type="EMBL" id="PVTD01000001">
    <property type="protein sequence ID" value="PRY26822.1"/>
    <property type="molecule type" value="Genomic_DNA"/>
</dbReference>
<dbReference type="SUPFAM" id="SSF52540">
    <property type="entry name" value="P-loop containing nucleoside triphosphate hydrolases"/>
    <property type="match status" value="1"/>
</dbReference>
<dbReference type="PANTHER" id="PTHR32309:SF13">
    <property type="entry name" value="FERRIC ENTEROBACTIN TRANSPORT PROTEIN FEPE"/>
    <property type="match status" value="1"/>
</dbReference>
<keyword evidence="1" id="KW-1133">Transmembrane helix</keyword>
<feature type="transmembrane region" description="Helical" evidence="1">
    <location>
        <begin position="39"/>
        <end position="59"/>
    </location>
</feature>
<dbReference type="Gene3D" id="3.40.50.300">
    <property type="entry name" value="P-loop containing nucleotide triphosphate hydrolases"/>
    <property type="match status" value="1"/>
</dbReference>
<keyword evidence="3" id="KW-1185">Reference proteome</keyword>
<keyword evidence="1" id="KW-0472">Membrane</keyword>
<keyword evidence="1" id="KW-0812">Transmembrane</keyword>
<accession>A0A2T0S0C7</accession>
<dbReference type="InterPro" id="IPR027417">
    <property type="entry name" value="P-loop_NTPase"/>
</dbReference>
<evidence type="ECO:0000313" key="3">
    <source>
        <dbReference type="Proteomes" id="UP000239480"/>
    </source>
</evidence>
<dbReference type="GO" id="GO:0004713">
    <property type="term" value="F:protein tyrosine kinase activity"/>
    <property type="evidence" value="ECO:0007669"/>
    <property type="project" value="TreeGrafter"/>
</dbReference>
<reference evidence="2 3" key="1">
    <citation type="submission" date="2018-03" db="EMBL/GenBank/DDBJ databases">
        <title>Genomic Encyclopedia of Archaeal and Bacterial Type Strains, Phase II (KMG-II): from individual species to whole genera.</title>
        <authorList>
            <person name="Goeker M."/>
        </authorList>
    </citation>
    <scope>NUCLEOTIDE SEQUENCE [LARGE SCALE GENOMIC DNA]</scope>
    <source>
        <strain evidence="2 3">DSM 29328</strain>
    </source>
</reference>
<sequence>MDVNRITLQGGRVLPEASEQAPMFDFGSALRVLKRRSGVIVFVTSLFLGLGFLAAALGVDRYTAGSTVLLEAPSLTPFGGDDLYKATKFDNVTIESQMQVIRSPLLLSQVVEDLNLSEREIFWEPRRGAVKQWILDRKDQVTSFAAETLGPELAGRLGLVPAEDPLSDAELFQAAVRKLRDDIAVTRNGVTSVLGVKATANSAELAADIANAVTQTYVVRRYDMRRASAEEASGWFEARMQELAQQAAQAEAELSAVGTSEPASGGPANTEEVRLQLRNAITGRLSAQSRFDQINLALRSKVPLEVLPQRLATDSFAPLYDAYTATNDVAERQALNAEAMGLMVDLRDDARAALDTAQAQEADARAALSAATGIEPDQSDGGEVSLLESEARIYRQMYETYTTTYLRTKELQTFPTVDASVIAMAEPPEGATGPGGMKLLLVSGLLGLTLGSGIAFAREARDPRLRTRSALSRSVGAPVLGLLPPPEKNVTPNLGPEVSVEAPQVGRVERAQGAVEGTDVLYLVPSHQMAVDALESEMSITLTNPLSIYADTIRRVRVAFDNYFAPNIGKRGSVIGFISEDHGTSRPTAAINYAEMVAVGGQRTLLIDFDWLEAYLSHSITPNAKFGVPDLMFTAGDNFSEELAFWVDERTGLHFVPNRAMSDTDTIGPAVFDSGRLIKLVHELSTKFDLIVIDFPALGSSVNAAALSPVVDGFVCTADWGKSDKKALAKAMATCGVPQEKVVGAIMSGVTEDEIARYEATG</sequence>
<dbReference type="Proteomes" id="UP000239480">
    <property type="component" value="Unassembled WGS sequence"/>
</dbReference>
<dbReference type="RefSeq" id="WP_158263417.1">
    <property type="nucleotide sequence ID" value="NZ_PVTD01000001.1"/>
</dbReference>
<dbReference type="AlphaFoldDB" id="A0A2T0S0C7"/>
<dbReference type="OrthoDB" id="230260at2"/>
<evidence type="ECO:0000313" key="2">
    <source>
        <dbReference type="EMBL" id="PRY26822.1"/>
    </source>
</evidence>
<dbReference type="GO" id="GO:0005886">
    <property type="term" value="C:plasma membrane"/>
    <property type="evidence" value="ECO:0007669"/>
    <property type="project" value="TreeGrafter"/>
</dbReference>
<name>A0A2T0S0C7_9RHOB</name>
<gene>
    <name evidence="2" type="ORF">CLV78_101924</name>
</gene>
<organism evidence="2 3">
    <name type="scientific">Aliiruegeria haliotis</name>
    <dbReference type="NCBI Taxonomy" id="1280846"/>
    <lineage>
        <taxon>Bacteria</taxon>
        <taxon>Pseudomonadati</taxon>
        <taxon>Pseudomonadota</taxon>
        <taxon>Alphaproteobacteria</taxon>
        <taxon>Rhodobacterales</taxon>
        <taxon>Roseobacteraceae</taxon>
        <taxon>Aliiruegeria</taxon>
    </lineage>
</organism>
<protein>
    <submittedName>
        <fullName evidence="2">Succinoglycan biosynthesis transport protein ExoP</fullName>
    </submittedName>
</protein>
<comment type="caution">
    <text evidence="2">The sequence shown here is derived from an EMBL/GenBank/DDBJ whole genome shotgun (WGS) entry which is preliminary data.</text>
</comment>
<evidence type="ECO:0000256" key="1">
    <source>
        <dbReference type="SAM" id="Phobius"/>
    </source>
</evidence>
<proteinExistence type="predicted"/>